<gene>
    <name evidence="2" type="ORF">OP10G_0145</name>
</gene>
<dbReference type="EMBL" id="CP007139">
    <property type="protein sequence ID" value="AIE83513.1"/>
    <property type="molecule type" value="Genomic_DNA"/>
</dbReference>
<evidence type="ECO:0000313" key="2">
    <source>
        <dbReference type="EMBL" id="AIE83513.1"/>
    </source>
</evidence>
<evidence type="ECO:0000313" key="3">
    <source>
        <dbReference type="Proteomes" id="UP000027982"/>
    </source>
</evidence>
<sequence length="318" mass="34846">MSTTETRPALPNESDVKVASGGKAWRFSKGRIISGREEDGTLVERTSIIGRIQRVGIHEGVTTDQYKKPYRQVEADIETNDGVIHVHAGLLDNETFELRPTQAALTFGWILTQVKSSDEIVRITTAKGEPWTDDKGRAREASTYVNLALVGADMIARPVYRPKTNPNAPKVSSVDKWRAIEAELRGDPIEGVAAHPLWAERPAREDDGASDASLPPSLQTLFAVCNKKGWPTPREAPEEWKKLFAAYFQRGAGEIGEYSEDEWNDLALALNGKENPPALIKPAVERAAAAKAQAATATPAQAKSNALDDDYDPFKDTE</sequence>
<dbReference type="Proteomes" id="UP000027982">
    <property type="component" value="Chromosome"/>
</dbReference>
<protein>
    <submittedName>
        <fullName evidence="2">Uncharacterized protein</fullName>
    </submittedName>
</protein>
<dbReference type="KEGG" id="fgi:OP10G_0145"/>
<feature type="region of interest" description="Disordered" evidence="1">
    <location>
        <begin position="292"/>
        <end position="318"/>
    </location>
</feature>
<reference evidence="2 3" key="1">
    <citation type="journal article" date="2014" name="PLoS ONE">
        <title>The first complete genome sequence of the class fimbriimonadia in the phylum armatimonadetes.</title>
        <authorList>
            <person name="Hu Z.Y."/>
            <person name="Wang Y.Z."/>
            <person name="Im W.T."/>
            <person name="Wang S.Y."/>
            <person name="Zhao G.P."/>
            <person name="Zheng H.J."/>
            <person name="Quan Z.X."/>
        </authorList>
    </citation>
    <scope>NUCLEOTIDE SEQUENCE [LARGE SCALE GENOMIC DNA]</scope>
    <source>
        <strain evidence="2">Gsoil 348</strain>
    </source>
</reference>
<dbReference type="HOGENOM" id="CLU_873602_0_0_0"/>
<feature type="compositionally biased region" description="Low complexity" evidence="1">
    <location>
        <begin position="292"/>
        <end position="303"/>
    </location>
</feature>
<accession>A0A068NIU8</accession>
<name>A0A068NIU8_FIMGI</name>
<dbReference type="OrthoDB" id="9803749at2"/>
<keyword evidence="3" id="KW-1185">Reference proteome</keyword>
<dbReference type="STRING" id="661478.OP10G_0145"/>
<dbReference type="RefSeq" id="WP_025227811.1">
    <property type="nucleotide sequence ID" value="NZ_CP007139.1"/>
</dbReference>
<dbReference type="AlphaFoldDB" id="A0A068NIU8"/>
<organism evidence="2 3">
    <name type="scientific">Fimbriimonas ginsengisoli Gsoil 348</name>
    <dbReference type="NCBI Taxonomy" id="661478"/>
    <lineage>
        <taxon>Bacteria</taxon>
        <taxon>Bacillati</taxon>
        <taxon>Armatimonadota</taxon>
        <taxon>Fimbriimonadia</taxon>
        <taxon>Fimbriimonadales</taxon>
        <taxon>Fimbriimonadaceae</taxon>
        <taxon>Fimbriimonas</taxon>
    </lineage>
</organism>
<proteinExistence type="predicted"/>
<evidence type="ECO:0000256" key="1">
    <source>
        <dbReference type="SAM" id="MobiDB-lite"/>
    </source>
</evidence>